<feature type="transmembrane region" description="Helical" evidence="9">
    <location>
        <begin position="134"/>
        <end position="154"/>
    </location>
</feature>
<organism evidence="10 11">
    <name type="scientific">Caldinitratiruptor microaerophilus</name>
    <dbReference type="NCBI Taxonomy" id="671077"/>
    <lineage>
        <taxon>Bacteria</taxon>
        <taxon>Bacillati</taxon>
        <taxon>Bacillota</taxon>
        <taxon>Clostridia</taxon>
        <taxon>Eubacteriales</taxon>
        <taxon>Symbiobacteriaceae</taxon>
        <taxon>Caldinitratiruptor</taxon>
    </lineage>
</organism>
<dbReference type="InterPro" id="IPR007227">
    <property type="entry name" value="Cell_shape_determining_MreD"/>
</dbReference>
<evidence type="ECO:0000256" key="6">
    <source>
        <dbReference type="ARBA" id="ARBA00022989"/>
    </source>
</evidence>
<dbReference type="GO" id="GO:0005886">
    <property type="term" value="C:plasma membrane"/>
    <property type="evidence" value="ECO:0007669"/>
    <property type="project" value="UniProtKB-SubCell"/>
</dbReference>
<evidence type="ECO:0000256" key="9">
    <source>
        <dbReference type="SAM" id="Phobius"/>
    </source>
</evidence>
<evidence type="ECO:0000256" key="7">
    <source>
        <dbReference type="ARBA" id="ARBA00023136"/>
    </source>
</evidence>
<feature type="transmembrane region" description="Helical" evidence="9">
    <location>
        <begin position="64"/>
        <end position="83"/>
    </location>
</feature>
<evidence type="ECO:0000313" key="11">
    <source>
        <dbReference type="Proteomes" id="UP001163687"/>
    </source>
</evidence>
<dbReference type="GO" id="GO:0008360">
    <property type="term" value="P:regulation of cell shape"/>
    <property type="evidence" value="ECO:0007669"/>
    <property type="project" value="UniProtKB-KW"/>
</dbReference>
<dbReference type="Proteomes" id="UP001163687">
    <property type="component" value="Chromosome"/>
</dbReference>
<dbReference type="EMBL" id="AP025628">
    <property type="protein sequence ID" value="BDG61507.1"/>
    <property type="molecule type" value="Genomic_DNA"/>
</dbReference>
<evidence type="ECO:0000256" key="2">
    <source>
        <dbReference type="ARBA" id="ARBA00007776"/>
    </source>
</evidence>
<dbReference type="Pfam" id="PF04093">
    <property type="entry name" value="MreD"/>
    <property type="match status" value="1"/>
</dbReference>
<reference evidence="10" key="1">
    <citation type="submission" date="2022-03" db="EMBL/GenBank/DDBJ databases">
        <title>Complete genome sequence of Caldinitratiruptor microaerophilus.</title>
        <authorList>
            <person name="Mukaiyama R."/>
            <person name="Nishiyama T."/>
            <person name="Ueda K."/>
        </authorList>
    </citation>
    <scope>NUCLEOTIDE SEQUENCE</scope>
    <source>
        <strain evidence="10">JCM 16183</strain>
    </source>
</reference>
<keyword evidence="5" id="KW-0133">Cell shape</keyword>
<comment type="subcellular location">
    <subcellularLocation>
        <location evidence="1">Cell membrane</location>
        <topology evidence="1">Multi-pass membrane protein</topology>
    </subcellularLocation>
</comment>
<keyword evidence="6 9" id="KW-1133">Transmembrane helix</keyword>
<feature type="region of interest" description="Disordered" evidence="8">
    <location>
        <begin position="167"/>
        <end position="188"/>
    </location>
</feature>
<keyword evidence="7 9" id="KW-0472">Membrane</keyword>
<dbReference type="KEGG" id="cmic:caldi_25970"/>
<protein>
    <recommendedName>
        <fullName evidence="12">Rod shape-determining protein MreD</fullName>
    </recommendedName>
</protein>
<name>A0AA35CLU1_9FIRM</name>
<evidence type="ECO:0000256" key="5">
    <source>
        <dbReference type="ARBA" id="ARBA00022960"/>
    </source>
</evidence>
<feature type="transmembrane region" description="Helical" evidence="9">
    <location>
        <begin position="6"/>
        <end position="26"/>
    </location>
</feature>
<feature type="transmembrane region" description="Helical" evidence="9">
    <location>
        <begin position="95"/>
        <end position="122"/>
    </location>
</feature>
<evidence type="ECO:0008006" key="12">
    <source>
        <dbReference type="Google" id="ProtNLM"/>
    </source>
</evidence>
<evidence type="ECO:0000256" key="8">
    <source>
        <dbReference type="SAM" id="MobiDB-lite"/>
    </source>
</evidence>
<proteinExistence type="inferred from homology"/>
<keyword evidence="3" id="KW-1003">Cell membrane</keyword>
<keyword evidence="11" id="KW-1185">Reference proteome</keyword>
<comment type="similarity">
    <text evidence="2">Belongs to the MreD family.</text>
</comment>
<feature type="compositionally biased region" description="Low complexity" evidence="8">
    <location>
        <begin position="179"/>
        <end position="188"/>
    </location>
</feature>
<sequence length="188" mass="19170">MRYGHLLGVLGVAFLVQTTAASFVRLWGVVPDVLLAVVVSYGLLFGPAVGLGAGALAGAALDVAIGRLMGLHVLTLGLAGLVAGQAERFVVKENVLLPVVGGAAGGLLTGGLTLGVLLYFGWPLPPLQALRGTVLPGAILSAGLTTLVYLWLLGRYTHFRPDPRGAVAVRPAPAPGSRPSPSRRGAAR</sequence>
<accession>A0AA35CLU1</accession>
<dbReference type="RefSeq" id="WP_264842152.1">
    <property type="nucleotide sequence ID" value="NZ_AP025628.1"/>
</dbReference>
<evidence type="ECO:0000256" key="4">
    <source>
        <dbReference type="ARBA" id="ARBA00022692"/>
    </source>
</evidence>
<keyword evidence="4 9" id="KW-0812">Transmembrane</keyword>
<gene>
    <name evidence="10" type="ORF">caldi_25970</name>
</gene>
<evidence type="ECO:0000313" key="10">
    <source>
        <dbReference type="EMBL" id="BDG61507.1"/>
    </source>
</evidence>
<evidence type="ECO:0000256" key="1">
    <source>
        <dbReference type="ARBA" id="ARBA00004651"/>
    </source>
</evidence>
<evidence type="ECO:0000256" key="3">
    <source>
        <dbReference type="ARBA" id="ARBA00022475"/>
    </source>
</evidence>
<feature type="transmembrane region" description="Helical" evidence="9">
    <location>
        <begin position="33"/>
        <end position="58"/>
    </location>
</feature>
<dbReference type="AlphaFoldDB" id="A0AA35CLU1"/>